<dbReference type="Gene3D" id="4.10.60.10">
    <property type="entry name" value="Zinc finger, CCHC-type"/>
    <property type="match status" value="1"/>
</dbReference>
<sequence>MGKRHPEFKKTIGKVQTFKGGMTTFRKYVATIEEGEEEEKEARDRYLFLANAEGSNDKERAQSCHETIRKAAKKLLGARHHKVNIFTNPSTREWVRKLTECVFYPMGLTYYMEDRKARDKTDPTPRKEGGKGMVTITMKDQNKSYADLLKGARSALAGGDRESLKASSKTKDGSLRLVIDPKRVEVNAFRGKLEAELGKDVDLRVRKPQATYYIRDIDEITTKDEIQQALTTTVGNTPEGWAEVSEVRVAANGRRTATIWATKEKEAAMDDLAFLWVGITKCPIRRRVELNRCAKCWGVHGKTDKCASRDVQGKCLNCGGDGHFKDKCTNEKRCAICELDGHAPWTIACPQYKAAIRAAENGRKPSRLVNRVVDTPKKG</sequence>
<keyword evidence="1" id="KW-0863">Zinc-finger</keyword>
<evidence type="ECO:0000259" key="2">
    <source>
        <dbReference type="PROSITE" id="PS50158"/>
    </source>
</evidence>
<keyword evidence="1" id="KW-0479">Metal-binding</keyword>
<keyword evidence="1" id="KW-0862">Zinc</keyword>
<dbReference type="EMBL" id="JAVRBK010000001">
    <property type="protein sequence ID" value="KAK5650239.1"/>
    <property type="molecule type" value="Genomic_DNA"/>
</dbReference>
<comment type="caution">
    <text evidence="3">The sequence shown here is derived from an EMBL/GenBank/DDBJ whole genome shotgun (WGS) entry which is preliminary data.</text>
</comment>
<feature type="domain" description="CCHC-type" evidence="2">
    <location>
        <begin position="314"/>
        <end position="330"/>
    </location>
</feature>
<accession>A0AAN7VXL5</accession>
<evidence type="ECO:0000313" key="3">
    <source>
        <dbReference type="EMBL" id="KAK5650239.1"/>
    </source>
</evidence>
<name>A0AAN7VXL5_9COLE</name>
<protein>
    <recommendedName>
        <fullName evidence="2">CCHC-type domain-containing protein</fullName>
    </recommendedName>
</protein>
<dbReference type="AlphaFoldDB" id="A0AAN7VXL5"/>
<organism evidence="3 4">
    <name type="scientific">Pyrocoelia pectoralis</name>
    <dbReference type="NCBI Taxonomy" id="417401"/>
    <lineage>
        <taxon>Eukaryota</taxon>
        <taxon>Metazoa</taxon>
        <taxon>Ecdysozoa</taxon>
        <taxon>Arthropoda</taxon>
        <taxon>Hexapoda</taxon>
        <taxon>Insecta</taxon>
        <taxon>Pterygota</taxon>
        <taxon>Neoptera</taxon>
        <taxon>Endopterygota</taxon>
        <taxon>Coleoptera</taxon>
        <taxon>Polyphaga</taxon>
        <taxon>Elateriformia</taxon>
        <taxon>Elateroidea</taxon>
        <taxon>Lampyridae</taxon>
        <taxon>Lampyrinae</taxon>
        <taxon>Pyrocoelia</taxon>
    </lineage>
</organism>
<dbReference type="PROSITE" id="PS50158">
    <property type="entry name" value="ZF_CCHC"/>
    <property type="match status" value="1"/>
</dbReference>
<dbReference type="GO" id="GO:0003676">
    <property type="term" value="F:nucleic acid binding"/>
    <property type="evidence" value="ECO:0007669"/>
    <property type="project" value="InterPro"/>
</dbReference>
<reference evidence="3 4" key="1">
    <citation type="journal article" date="2024" name="Insects">
        <title>An Improved Chromosome-Level Genome Assembly of the Firefly Pyrocoelia pectoralis.</title>
        <authorList>
            <person name="Fu X."/>
            <person name="Meyer-Rochow V.B."/>
            <person name="Ballantyne L."/>
            <person name="Zhu X."/>
        </authorList>
    </citation>
    <scope>NUCLEOTIDE SEQUENCE [LARGE SCALE GENOMIC DNA]</scope>
    <source>
        <strain evidence="3">XCY_ONT2</strain>
    </source>
</reference>
<dbReference type="GO" id="GO:0008270">
    <property type="term" value="F:zinc ion binding"/>
    <property type="evidence" value="ECO:0007669"/>
    <property type="project" value="UniProtKB-KW"/>
</dbReference>
<gene>
    <name evidence="3" type="ORF">RI129_001268</name>
</gene>
<keyword evidence="4" id="KW-1185">Reference proteome</keyword>
<proteinExistence type="predicted"/>
<evidence type="ECO:0000256" key="1">
    <source>
        <dbReference type="PROSITE-ProRule" id="PRU00047"/>
    </source>
</evidence>
<dbReference type="InterPro" id="IPR001878">
    <property type="entry name" value="Znf_CCHC"/>
</dbReference>
<dbReference type="Proteomes" id="UP001329430">
    <property type="component" value="Chromosome 1"/>
</dbReference>
<evidence type="ECO:0000313" key="4">
    <source>
        <dbReference type="Proteomes" id="UP001329430"/>
    </source>
</evidence>